<evidence type="ECO:0000259" key="6">
    <source>
        <dbReference type="Pfam" id="PF04355"/>
    </source>
</evidence>
<name>A0A972VZ62_9GAMM</name>
<reference evidence="7" key="1">
    <citation type="submission" date="2020-05" db="EMBL/GenBank/DDBJ databases">
        <title>Sulfur intermediates as new biogeochemical hubs in an aquatic model microbial ecosystem.</title>
        <authorList>
            <person name="Vigneron A."/>
        </authorList>
    </citation>
    <scope>NUCLEOTIDE SEQUENCE</scope>
    <source>
        <strain evidence="7">Bin.250</strain>
    </source>
</reference>
<accession>A0A972VZ62</accession>
<keyword evidence="4" id="KW-0564">Palmitate</keyword>
<dbReference type="InterPro" id="IPR007450">
    <property type="entry name" value="BamE_dom"/>
</dbReference>
<dbReference type="GO" id="GO:0043165">
    <property type="term" value="P:Gram-negative-bacterium-type cell outer membrane assembly"/>
    <property type="evidence" value="ECO:0007669"/>
    <property type="project" value="UniProtKB-UniRule"/>
</dbReference>
<feature type="signal peptide" evidence="5">
    <location>
        <begin position="1"/>
        <end position="21"/>
    </location>
</feature>
<evidence type="ECO:0000256" key="2">
    <source>
        <dbReference type="ARBA" id="ARBA00023136"/>
    </source>
</evidence>
<feature type="domain" description="Outer membrane protein assembly factor BamE" evidence="6">
    <location>
        <begin position="38"/>
        <end position="107"/>
    </location>
</feature>
<dbReference type="Gene3D" id="3.30.1450.10">
    <property type="match status" value="1"/>
</dbReference>
<evidence type="ECO:0000256" key="5">
    <source>
        <dbReference type="SAM" id="SignalP"/>
    </source>
</evidence>
<keyword evidence="1 4" id="KW-0732">Signal</keyword>
<feature type="chain" id="PRO_5037401568" description="Outer membrane protein assembly factor BamE" evidence="5">
    <location>
        <begin position="22"/>
        <end position="117"/>
    </location>
</feature>
<dbReference type="GO" id="GO:0051205">
    <property type="term" value="P:protein insertion into membrane"/>
    <property type="evidence" value="ECO:0007669"/>
    <property type="project" value="UniProtKB-UniRule"/>
</dbReference>
<proteinExistence type="inferred from homology"/>
<dbReference type="EMBL" id="JABMOJ010000243">
    <property type="protein sequence ID" value="NQV65005.1"/>
    <property type="molecule type" value="Genomic_DNA"/>
</dbReference>
<evidence type="ECO:0000313" key="7">
    <source>
        <dbReference type="EMBL" id="NQV65005.1"/>
    </source>
</evidence>
<comment type="similarity">
    <text evidence="4">Belongs to the BamE family.</text>
</comment>
<dbReference type="Pfam" id="PF04355">
    <property type="entry name" value="BamE"/>
    <property type="match status" value="1"/>
</dbReference>
<dbReference type="PANTHER" id="PTHR37482:SF1">
    <property type="entry name" value="OUTER MEMBRANE PROTEIN ASSEMBLY FACTOR BAME"/>
    <property type="match status" value="1"/>
</dbReference>
<keyword evidence="3 4" id="KW-0998">Cell outer membrane</keyword>
<evidence type="ECO:0000256" key="4">
    <source>
        <dbReference type="HAMAP-Rule" id="MF_00925"/>
    </source>
</evidence>
<organism evidence="7 8">
    <name type="scientific">SAR86 cluster bacterium</name>
    <dbReference type="NCBI Taxonomy" id="2030880"/>
    <lineage>
        <taxon>Bacteria</taxon>
        <taxon>Pseudomonadati</taxon>
        <taxon>Pseudomonadota</taxon>
        <taxon>Gammaproteobacteria</taxon>
        <taxon>SAR86 cluster</taxon>
    </lineage>
</organism>
<dbReference type="InterPro" id="IPR026592">
    <property type="entry name" value="BamE"/>
</dbReference>
<dbReference type="PROSITE" id="PS51257">
    <property type="entry name" value="PROKAR_LIPOPROTEIN"/>
    <property type="match status" value="1"/>
</dbReference>
<keyword evidence="4" id="KW-0449">Lipoprotein</keyword>
<comment type="subcellular location">
    <subcellularLocation>
        <location evidence="4">Cell outer membrane</location>
        <topology evidence="4">Lipid-anchor</topology>
    </subcellularLocation>
</comment>
<gene>
    <name evidence="4" type="primary">bamE</name>
    <name evidence="7" type="ORF">HQ497_06540</name>
</gene>
<sequence>MIRHRLSTAISILVLCSFASGCSSLRFPGVHRISIQQGNVITQTMIDKLKPGMSKSQVRFVLGNAVINDSLNQNRWDYIYSIQVAGGDRIINELHLHFIEERLSHFEGDFSPTPEAT</sequence>
<dbReference type="InterPro" id="IPR037873">
    <property type="entry name" value="BamE-like"/>
</dbReference>
<dbReference type="Proteomes" id="UP000754644">
    <property type="component" value="Unassembled WGS sequence"/>
</dbReference>
<comment type="function">
    <text evidence="4">Part of the outer membrane protein assembly complex, which is involved in assembly and insertion of beta-barrel proteins into the outer membrane.</text>
</comment>
<dbReference type="AlphaFoldDB" id="A0A972VZ62"/>
<comment type="caution">
    <text evidence="7">The sequence shown here is derived from an EMBL/GenBank/DDBJ whole genome shotgun (WGS) entry which is preliminary data.</text>
</comment>
<keyword evidence="2 4" id="KW-0472">Membrane</keyword>
<dbReference type="HAMAP" id="MF_00925">
    <property type="entry name" value="OM_assembly_BamE"/>
    <property type="match status" value="1"/>
</dbReference>
<protein>
    <recommendedName>
        <fullName evidence="4">Outer membrane protein assembly factor BamE</fullName>
    </recommendedName>
</protein>
<evidence type="ECO:0000313" key="8">
    <source>
        <dbReference type="Proteomes" id="UP000754644"/>
    </source>
</evidence>
<dbReference type="PANTHER" id="PTHR37482">
    <property type="entry name" value="OUTER MEMBRANE PROTEIN ASSEMBLY FACTOR BAME"/>
    <property type="match status" value="1"/>
</dbReference>
<dbReference type="GO" id="GO:1990063">
    <property type="term" value="C:Bam protein complex"/>
    <property type="evidence" value="ECO:0007669"/>
    <property type="project" value="TreeGrafter"/>
</dbReference>
<dbReference type="GO" id="GO:0030674">
    <property type="term" value="F:protein-macromolecule adaptor activity"/>
    <property type="evidence" value="ECO:0007669"/>
    <property type="project" value="TreeGrafter"/>
</dbReference>
<comment type="subunit">
    <text evidence="4">Part of the Bam complex.</text>
</comment>
<evidence type="ECO:0000256" key="1">
    <source>
        <dbReference type="ARBA" id="ARBA00022729"/>
    </source>
</evidence>
<evidence type="ECO:0000256" key="3">
    <source>
        <dbReference type="ARBA" id="ARBA00023237"/>
    </source>
</evidence>